<dbReference type="Proteomes" id="UP000325081">
    <property type="component" value="Unassembled WGS sequence"/>
</dbReference>
<protein>
    <submittedName>
        <fullName evidence="1">HTH domain protein</fullName>
    </submittedName>
</protein>
<dbReference type="AlphaFoldDB" id="A0A5A7QQ94"/>
<reference evidence="2" key="1">
    <citation type="journal article" date="2019" name="Curr. Biol.">
        <title>Genome Sequence of Striga asiatica Provides Insight into the Evolution of Plant Parasitism.</title>
        <authorList>
            <person name="Yoshida S."/>
            <person name="Kim S."/>
            <person name="Wafula E.K."/>
            <person name="Tanskanen J."/>
            <person name="Kim Y.M."/>
            <person name="Honaas L."/>
            <person name="Yang Z."/>
            <person name="Spallek T."/>
            <person name="Conn C.E."/>
            <person name="Ichihashi Y."/>
            <person name="Cheong K."/>
            <person name="Cui S."/>
            <person name="Der J.P."/>
            <person name="Gundlach H."/>
            <person name="Jiao Y."/>
            <person name="Hori C."/>
            <person name="Ishida J.K."/>
            <person name="Kasahara H."/>
            <person name="Kiba T."/>
            <person name="Kim M.S."/>
            <person name="Koo N."/>
            <person name="Laohavisit A."/>
            <person name="Lee Y.H."/>
            <person name="Lumba S."/>
            <person name="McCourt P."/>
            <person name="Mortimer J.C."/>
            <person name="Mutuku J.M."/>
            <person name="Nomura T."/>
            <person name="Sasaki-Sekimoto Y."/>
            <person name="Seto Y."/>
            <person name="Wang Y."/>
            <person name="Wakatake T."/>
            <person name="Sakakibara H."/>
            <person name="Demura T."/>
            <person name="Yamaguchi S."/>
            <person name="Yoneyama K."/>
            <person name="Manabe R.I."/>
            <person name="Nelson D.C."/>
            <person name="Schulman A.H."/>
            <person name="Timko M.P."/>
            <person name="dePamphilis C.W."/>
            <person name="Choi D."/>
            <person name="Shirasu K."/>
        </authorList>
    </citation>
    <scope>NUCLEOTIDE SEQUENCE [LARGE SCALE GENOMIC DNA]</scope>
    <source>
        <strain evidence="2">cv. UVA1</strain>
    </source>
</reference>
<evidence type="ECO:0000313" key="1">
    <source>
        <dbReference type="EMBL" id="GER47239.1"/>
    </source>
</evidence>
<organism evidence="1 2">
    <name type="scientific">Striga asiatica</name>
    <name type="common">Asiatic witchweed</name>
    <name type="synonym">Buchnera asiatica</name>
    <dbReference type="NCBI Taxonomy" id="4170"/>
    <lineage>
        <taxon>Eukaryota</taxon>
        <taxon>Viridiplantae</taxon>
        <taxon>Streptophyta</taxon>
        <taxon>Embryophyta</taxon>
        <taxon>Tracheophyta</taxon>
        <taxon>Spermatophyta</taxon>
        <taxon>Magnoliopsida</taxon>
        <taxon>eudicotyledons</taxon>
        <taxon>Gunneridae</taxon>
        <taxon>Pentapetalae</taxon>
        <taxon>asterids</taxon>
        <taxon>lamiids</taxon>
        <taxon>Lamiales</taxon>
        <taxon>Orobanchaceae</taxon>
        <taxon>Buchnereae</taxon>
        <taxon>Striga</taxon>
    </lineage>
</organism>
<name>A0A5A7QQ94_STRAF</name>
<keyword evidence="2" id="KW-1185">Reference proteome</keyword>
<proteinExistence type="predicted"/>
<comment type="caution">
    <text evidence="1">The sequence shown here is derived from an EMBL/GenBank/DDBJ whole genome shotgun (WGS) entry which is preliminary data.</text>
</comment>
<dbReference type="EMBL" id="BKCP01007771">
    <property type="protein sequence ID" value="GER47239.1"/>
    <property type="molecule type" value="Genomic_DNA"/>
</dbReference>
<evidence type="ECO:0000313" key="2">
    <source>
        <dbReference type="Proteomes" id="UP000325081"/>
    </source>
</evidence>
<accession>A0A5A7QQ94</accession>
<sequence length="127" mass="14427">MLAILRAVSLAYSKVLHTIGVFGNSPDGPMLVGREKCPIMPNTSRPVRDQRLQGALVNQVKRLEAYYPFETVLQSESIQDFHNMDFDNYEFLVKKPTGTELENVLTTFRTGKLGKRLLKRGFGFKFS</sequence>
<gene>
    <name evidence="1" type="ORF">STAS_24326</name>
</gene>